<keyword evidence="5" id="KW-0805">Transcription regulation</keyword>
<keyword evidence="3" id="KW-0221">Differentiation</keyword>
<evidence type="ECO:0000256" key="11">
    <source>
        <dbReference type="ARBA" id="ARBA00076899"/>
    </source>
</evidence>
<dbReference type="Proteomes" id="UP000472277">
    <property type="component" value="Chromosome 9"/>
</dbReference>
<dbReference type="GeneTree" id="ENSGT00440000033552"/>
<name>A0A674F413_SALTR</name>
<evidence type="ECO:0000256" key="4">
    <source>
        <dbReference type="ARBA" id="ARBA00022943"/>
    </source>
</evidence>
<comment type="subunit">
    <text evidence="9">Heterodimer with TCF3/isoform E12.</text>
</comment>
<keyword evidence="7" id="KW-0804">Transcription</keyword>
<dbReference type="InParanoid" id="A0A674F413"/>
<reference evidence="13" key="2">
    <citation type="submission" date="2025-09" db="UniProtKB">
        <authorList>
            <consortium name="Ensembl"/>
        </authorList>
    </citation>
    <scope>IDENTIFICATION</scope>
</reference>
<keyword evidence="14" id="KW-1185">Reference proteome</keyword>
<dbReference type="PANTHER" id="PTHR23349:SF57">
    <property type="entry name" value="FACTOR IN THE GERMLINE ALPHA"/>
    <property type="match status" value="1"/>
</dbReference>
<dbReference type="GO" id="GO:0000981">
    <property type="term" value="F:DNA-binding transcription factor activity, RNA polymerase II-specific"/>
    <property type="evidence" value="ECO:0007669"/>
    <property type="project" value="TreeGrafter"/>
</dbReference>
<keyword evidence="8" id="KW-0539">Nucleus</keyword>
<evidence type="ECO:0000256" key="5">
    <source>
        <dbReference type="ARBA" id="ARBA00023015"/>
    </source>
</evidence>
<feature type="domain" description="BHLH" evidence="12">
    <location>
        <begin position="64"/>
        <end position="116"/>
    </location>
</feature>
<dbReference type="GO" id="GO:0048477">
    <property type="term" value="P:oogenesis"/>
    <property type="evidence" value="ECO:0007669"/>
    <property type="project" value="UniProtKB-KW"/>
</dbReference>
<dbReference type="GO" id="GO:0046983">
    <property type="term" value="F:protein dimerization activity"/>
    <property type="evidence" value="ECO:0007669"/>
    <property type="project" value="InterPro"/>
</dbReference>
<evidence type="ECO:0000256" key="8">
    <source>
        <dbReference type="ARBA" id="ARBA00023242"/>
    </source>
</evidence>
<proteinExistence type="predicted"/>
<comment type="subcellular location">
    <subcellularLocation>
        <location evidence="1">Nucleus</location>
    </subcellularLocation>
</comment>
<evidence type="ECO:0000313" key="14">
    <source>
        <dbReference type="Proteomes" id="UP000472277"/>
    </source>
</evidence>
<dbReference type="GO" id="GO:0005634">
    <property type="term" value="C:nucleus"/>
    <property type="evidence" value="ECO:0007669"/>
    <property type="project" value="UniProtKB-SubCell"/>
</dbReference>
<gene>
    <name evidence="13" type="primary">figla</name>
</gene>
<evidence type="ECO:0000259" key="12">
    <source>
        <dbReference type="PROSITE" id="PS50888"/>
    </source>
</evidence>
<dbReference type="GO" id="GO:0000977">
    <property type="term" value="F:RNA polymerase II transcription regulatory region sequence-specific DNA binding"/>
    <property type="evidence" value="ECO:0007669"/>
    <property type="project" value="TreeGrafter"/>
</dbReference>
<keyword evidence="2" id="KW-0217">Developmental protein</keyword>
<dbReference type="FunFam" id="4.10.280.10:FF:000068">
    <property type="entry name" value="factor in the germline alpha"/>
    <property type="match status" value="1"/>
</dbReference>
<evidence type="ECO:0000256" key="7">
    <source>
        <dbReference type="ARBA" id="ARBA00023163"/>
    </source>
</evidence>
<evidence type="ECO:0000256" key="1">
    <source>
        <dbReference type="ARBA" id="ARBA00004123"/>
    </source>
</evidence>
<sequence>TEGEMFGTGINAAVMSVPERELMGNILVSETGEPLLPSHSNIAKFKRGNDGLYVHTEDWSEIVKRRQLVNAKERMRIKNMNSMFSRLKRMVPLMRRDRKPSKVDTLKAATEYIKLLVAVLQDSDSNNGSKTDFLKNAINYATSDGMCGDLWRVDEVITFCIHSCMCLHVKSYCISVQCAPYGVLKQSINNHYANLVQSSGSLASLHSVLLRSGNQFGNTRLPICRSVVTIHGLVDHLSVQVFVPVQHYPPVSTCLGQIS</sequence>
<evidence type="ECO:0000256" key="10">
    <source>
        <dbReference type="ARBA" id="ARBA00071496"/>
    </source>
</evidence>
<dbReference type="SMART" id="SM00353">
    <property type="entry name" value="HLH"/>
    <property type="match status" value="1"/>
</dbReference>
<accession>A0A674F413</accession>
<evidence type="ECO:0000256" key="9">
    <source>
        <dbReference type="ARBA" id="ARBA00065083"/>
    </source>
</evidence>
<dbReference type="Pfam" id="PF00010">
    <property type="entry name" value="HLH"/>
    <property type="match status" value="1"/>
</dbReference>
<dbReference type="SUPFAM" id="SSF47459">
    <property type="entry name" value="HLH, helix-loop-helix DNA-binding domain"/>
    <property type="match status" value="1"/>
</dbReference>
<dbReference type="Ensembl" id="ENSSTUT00000123342.1">
    <property type="protein sequence ID" value="ENSSTUP00000115266.1"/>
    <property type="gene ID" value="ENSSTUG00000050798.1"/>
</dbReference>
<evidence type="ECO:0000256" key="2">
    <source>
        <dbReference type="ARBA" id="ARBA00022473"/>
    </source>
</evidence>
<evidence type="ECO:0000256" key="6">
    <source>
        <dbReference type="ARBA" id="ARBA00023125"/>
    </source>
</evidence>
<reference evidence="13" key="1">
    <citation type="submission" date="2025-08" db="UniProtKB">
        <authorList>
            <consortium name="Ensembl"/>
        </authorList>
    </citation>
    <scope>IDENTIFICATION</scope>
</reference>
<dbReference type="Gene3D" id="4.10.280.10">
    <property type="entry name" value="Helix-loop-helix DNA-binding domain"/>
    <property type="match status" value="1"/>
</dbReference>
<dbReference type="InterPro" id="IPR011598">
    <property type="entry name" value="bHLH_dom"/>
</dbReference>
<evidence type="ECO:0000256" key="3">
    <source>
        <dbReference type="ARBA" id="ARBA00022782"/>
    </source>
</evidence>
<organism evidence="13 14">
    <name type="scientific">Salmo trutta</name>
    <name type="common">Brown trout</name>
    <dbReference type="NCBI Taxonomy" id="8032"/>
    <lineage>
        <taxon>Eukaryota</taxon>
        <taxon>Metazoa</taxon>
        <taxon>Chordata</taxon>
        <taxon>Craniata</taxon>
        <taxon>Vertebrata</taxon>
        <taxon>Euteleostomi</taxon>
        <taxon>Actinopterygii</taxon>
        <taxon>Neopterygii</taxon>
        <taxon>Teleostei</taxon>
        <taxon>Protacanthopterygii</taxon>
        <taxon>Salmoniformes</taxon>
        <taxon>Salmonidae</taxon>
        <taxon>Salmoninae</taxon>
        <taxon>Salmo</taxon>
    </lineage>
</organism>
<dbReference type="InterPro" id="IPR036638">
    <property type="entry name" value="HLH_DNA-bd_sf"/>
</dbReference>
<keyword evidence="4" id="KW-0896">Oogenesis</keyword>
<dbReference type="InterPro" id="IPR050283">
    <property type="entry name" value="E-box_TF_Regulators"/>
</dbReference>
<dbReference type="PANTHER" id="PTHR23349">
    <property type="entry name" value="BASIC HELIX-LOOP-HELIX TRANSCRIPTION FACTOR, TWIST"/>
    <property type="match status" value="1"/>
</dbReference>
<dbReference type="AlphaFoldDB" id="A0A674F413"/>
<dbReference type="PROSITE" id="PS50888">
    <property type="entry name" value="BHLH"/>
    <property type="match status" value="1"/>
</dbReference>
<dbReference type="CDD" id="cd11422">
    <property type="entry name" value="bHLH_TS_FIGLA"/>
    <property type="match status" value="1"/>
</dbReference>
<keyword evidence="6" id="KW-0238">DNA-binding</keyword>
<protein>
    <recommendedName>
        <fullName evidence="10">Factor in the germline alpha</fullName>
    </recommendedName>
    <alternativeName>
        <fullName evidence="11">Transcription factor FIGa</fullName>
    </alternativeName>
</protein>
<evidence type="ECO:0000313" key="13">
    <source>
        <dbReference type="Ensembl" id="ENSSTUP00000115266.1"/>
    </source>
</evidence>